<dbReference type="Proteomes" id="UP000252586">
    <property type="component" value="Unassembled WGS sequence"/>
</dbReference>
<dbReference type="AlphaFoldDB" id="A0A366DD33"/>
<dbReference type="EMBL" id="QNRE01000010">
    <property type="protein sequence ID" value="RBO87967.1"/>
    <property type="molecule type" value="Genomic_DNA"/>
</dbReference>
<proteinExistence type="predicted"/>
<accession>A0A366DD33</accession>
<evidence type="ECO:0000313" key="2">
    <source>
        <dbReference type="Proteomes" id="UP000252586"/>
    </source>
</evidence>
<name>A0A366DD33_9NOCA</name>
<organism evidence="1 2">
    <name type="scientific">Nocardia puris</name>
    <dbReference type="NCBI Taxonomy" id="208602"/>
    <lineage>
        <taxon>Bacteria</taxon>
        <taxon>Bacillati</taxon>
        <taxon>Actinomycetota</taxon>
        <taxon>Actinomycetes</taxon>
        <taxon>Mycobacteriales</taxon>
        <taxon>Nocardiaceae</taxon>
        <taxon>Nocardia</taxon>
    </lineage>
</organism>
<evidence type="ECO:0000313" key="1">
    <source>
        <dbReference type="EMBL" id="RBO87967.1"/>
    </source>
</evidence>
<evidence type="ECO:0008006" key="3">
    <source>
        <dbReference type="Google" id="ProtNLM"/>
    </source>
</evidence>
<comment type="caution">
    <text evidence="1">The sequence shown here is derived from an EMBL/GenBank/DDBJ whole genome shotgun (WGS) entry which is preliminary data.</text>
</comment>
<gene>
    <name evidence="1" type="ORF">DFR74_110223</name>
</gene>
<protein>
    <recommendedName>
        <fullName evidence="3">Gp19/Gp15/Gp42-like protein</fullName>
    </recommendedName>
</protein>
<sequence>MYATLDDVRNRYEGEISGQEAEWVTARLADADALLRAMVPALADGPEAVAPLMAQNARRVIVDAVLRVLRNPAGLTEQSVGPFRVRYDTGENYSATVYFTGDELSVFAPPRRRFGVVGVRVGRWIAWP</sequence>
<keyword evidence="2" id="KW-1185">Reference proteome</keyword>
<reference evidence="1 2" key="1">
    <citation type="submission" date="2018-06" db="EMBL/GenBank/DDBJ databases">
        <title>Genomic Encyclopedia of Type Strains, Phase IV (KMG-IV): sequencing the most valuable type-strain genomes for metagenomic binning, comparative biology and taxonomic classification.</title>
        <authorList>
            <person name="Goeker M."/>
        </authorList>
    </citation>
    <scope>NUCLEOTIDE SEQUENCE [LARGE SCALE GENOMIC DNA]</scope>
    <source>
        <strain evidence="1 2">DSM 44599</strain>
    </source>
</reference>